<dbReference type="AlphaFoldDB" id="A0A1Y5HZ64"/>
<dbReference type="Proteomes" id="UP000195557">
    <property type="component" value="Unassembled WGS sequence"/>
</dbReference>
<gene>
    <name evidence="1" type="ORF">BE221DRAFT_674</name>
</gene>
<sequence>MVKVRVRSREELAKIEEKLCEAVLETLDAAKRDPGWDQARAKALKRHLYAMTERVLGSVRANVLCEGDGAEAGARKVSESEIADPELDALEAEVAELSARVAEQRATVPGEVAKNYAERLMELRPVESAEVEDDDAGSSGAEARVDGEAMEALRKELDANLAQMPELQARLQEALSKLGRLMGELDLQRQRAPPGTIERAINAPAGGDTPATGELAPGGDVATRRRLAHELQPIPIK</sequence>
<protein>
    <submittedName>
        <fullName evidence="1">Uncharacterized protein</fullName>
    </submittedName>
</protein>
<name>A0A1Y5HZ64_OSTTA</name>
<dbReference type="EMBL" id="KZ155838">
    <property type="protein sequence ID" value="OUS42500.1"/>
    <property type="molecule type" value="Genomic_DNA"/>
</dbReference>
<dbReference type="eggNOG" id="ENOG502SZ9X">
    <property type="taxonomic scope" value="Eukaryota"/>
</dbReference>
<organism evidence="1">
    <name type="scientific">Ostreococcus tauri</name>
    <name type="common">Marine green alga</name>
    <dbReference type="NCBI Taxonomy" id="70448"/>
    <lineage>
        <taxon>Eukaryota</taxon>
        <taxon>Viridiplantae</taxon>
        <taxon>Chlorophyta</taxon>
        <taxon>Mamiellophyceae</taxon>
        <taxon>Mamiellales</taxon>
        <taxon>Bathycoccaceae</taxon>
        <taxon>Ostreococcus</taxon>
    </lineage>
</organism>
<reference evidence="1" key="1">
    <citation type="submission" date="2017-04" db="EMBL/GenBank/DDBJ databases">
        <title>Population genomics of picophytoplankton unveils novel chromosome hypervariability.</title>
        <authorList>
            <consortium name="DOE Joint Genome Institute"/>
            <person name="Blanc-Mathieu R."/>
            <person name="Krasovec M."/>
            <person name="Hebrard M."/>
            <person name="Yau S."/>
            <person name="Desgranges E."/>
            <person name="Martin J."/>
            <person name="Schackwitz W."/>
            <person name="Kuo A."/>
            <person name="Salin G."/>
            <person name="Donnadieu C."/>
            <person name="Desdevises Y."/>
            <person name="Sanchez-Ferandin S."/>
            <person name="Moreau H."/>
            <person name="Rivals E."/>
            <person name="Grigoriev I.V."/>
            <person name="Grimsley N."/>
            <person name="Eyre-Walker A."/>
            <person name="Piganeau G."/>
        </authorList>
    </citation>
    <scope>NUCLEOTIDE SEQUENCE [LARGE SCALE GENOMIC DNA]</scope>
    <source>
        <strain evidence="1">RCC 1115</strain>
    </source>
</reference>
<evidence type="ECO:0000313" key="1">
    <source>
        <dbReference type="EMBL" id="OUS42500.1"/>
    </source>
</evidence>
<proteinExistence type="predicted"/>
<accession>A0A1Y5HZ64</accession>